<name>L9XLM3_9EURY</name>
<accession>L9XLM3</accession>
<evidence type="ECO:0000256" key="1">
    <source>
        <dbReference type="SAM" id="MobiDB-lite"/>
    </source>
</evidence>
<evidence type="ECO:0000313" key="2">
    <source>
        <dbReference type="EMBL" id="ELY61543.1"/>
    </source>
</evidence>
<dbReference type="InterPro" id="IPR047676">
    <property type="entry name" value="FxLYD_dom"/>
</dbReference>
<evidence type="ECO:0000313" key="3">
    <source>
        <dbReference type="Proteomes" id="UP000011531"/>
    </source>
</evidence>
<dbReference type="EMBL" id="AOIA01000083">
    <property type="protein sequence ID" value="ELY61543.1"/>
    <property type="molecule type" value="Genomic_DNA"/>
</dbReference>
<dbReference type="AlphaFoldDB" id="L9XLM3"/>
<gene>
    <name evidence="2" type="ORF">C492_09350</name>
</gene>
<dbReference type="STRING" id="1227498.C492_09350"/>
<reference evidence="2 3" key="1">
    <citation type="journal article" date="2014" name="PLoS Genet.">
        <title>Phylogenetically driven sequencing of extremely halophilic archaea reveals strategies for static and dynamic osmo-response.</title>
        <authorList>
            <person name="Becker E.A."/>
            <person name="Seitzer P.M."/>
            <person name="Tritt A."/>
            <person name="Larsen D."/>
            <person name="Krusor M."/>
            <person name="Yao A.I."/>
            <person name="Wu D."/>
            <person name="Madern D."/>
            <person name="Eisen J.A."/>
            <person name="Darling A.E."/>
            <person name="Facciotti M.T."/>
        </authorList>
    </citation>
    <scope>NUCLEOTIDE SEQUENCE [LARGE SCALE GENOMIC DNA]</scope>
    <source>
        <strain evidence="2 3">DSM 18795</strain>
    </source>
</reference>
<organism evidence="2 3">
    <name type="scientific">Natronococcus jeotgali DSM 18795</name>
    <dbReference type="NCBI Taxonomy" id="1227498"/>
    <lineage>
        <taxon>Archaea</taxon>
        <taxon>Methanobacteriati</taxon>
        <taxon>Methanobacteriota</taxon>
        <taxon>Stenosarchaea group</taxon>
        <taxon>Halobacteria</taxon>
        <taxon>Halobacteriales</taxon>
        <taxon>Natrialbaceae</taxon>
        <taxon>Natronococcus</taxon>
    </lineage>
</organism>
<feature type="compositionally biased region" description="Low complexity" evidence="1">
    <location>
        <begin position="13"/>
        <end position="30"/>
    </location>
</feature>
<dbReference type="NCBIfam" id="NF038353">
    <property type="entry name" value="FxLYD_dom"/>
    <property type="match status" value="2"/>
</dbReference>
<sequence>MDGGSRGDDENGSNENKSNDSNDSSNLGDSGVEGEPSVKIGDHELIVNEGQYLTDVFVEATVENTGDAASGTTELQVDWYDADGNYLDNSTTWLQTLGSGETWISNVHYLGTNEEEVADYEIEGEFTEEAREFNPDGLDLVDHDMKKSEGDFPEVIIEGKVENTRGEEISYVEAIVKFHNADGIVMGDNWTNVTELRDGDTWSFDVSWNGRDRIPEVEDYEILITDRSF</sequence>
<dbReference type="Proteomes" id="UP000011531">
    <property type="component" value="Unassembled WGS sequence"/>
</dbReference>
<proteinExistence type="predicted"/>
<keyword evidence="3" id="KW-1185">Reference proteome</keyword>
<feature type="region of interest" description="Disordered" evidence="1">
    <location>
        <begin position="1"/>
        <end position="37"/>
    </location>
</feature>
<protein>
    <recommendedName>
        <fullName evidence="4">CARDB domain-containing protein</fullName>
    </recommendedName>
</protein>
<comment type="caution">
    <text evidence="2">The sequence shown here is derived from an EMBL/GenBank/DDBJ whole genome shotgun (WGS) entry which is preliminary data.</text>
</comment>
<evidence type="ECO:0008006" key="4">
    <source>
        <dbReference type="Google" id="ProtNLM"/>
    </source>
</evidence>